<keyword evidence="1" id="KW-1133">Transmembrane helix</keyword>
<dbReference type="EMBL" id="CP023036">
    <property type="protein sequence ID" value="AXY22266.1"/>
    <property type="molecule type" value="Genomic_DNA"/>
</dbReference>
<evidence type="ECO:0000256" key="1">
    <source>
        <dbReference type="SAM" id="Phobius"/>
    </source>
</evidence>
<sequence>MTGTTTPHTPARRTRLNTIIRMVVAPVPLVMIMAGSVLANRYRPMVLGMPFFVFWTVVSVCMCSVSMGVIYLLDPANHGHDGDDTP</sequence>
<dbReference type="InterPro" id="IPR021741">
    <property type="entry name" value="DUF3311"/>
</dbReference>
<proteinExistence type="predicted"/>
<feature type="transmembrane region" description="Helical" evidence="1">
    <location>
        <begin position="51"/>
        <end position="73"/>
    </location>
</feature>
<evidence type="ECO:0000313" key="2">
    <source>
        <dbReference type="EMBL" id="AXY22266.1"/>
    </source>
</evidence>
<reference evidence="2 3" key="1">
    <citation type="submission" date="2017-08" db="EMBL/GenBank/DDBJ databases">
        <title>Complete genome sequence of Gluconacetobacter saccharivorans CV1 isolated from Fermented Vinegar.</title>
        <authorList>
            <person name="Kim S.-Y."/>
        </authorList>
    </citation>
    <scope>NUCLEOTIDE SEQUENCE [LARGE SCALE GENOMIC DNA]</scope>
    <source>
        <strain evidence="2 3">CV1</strain>
    </source>
</reference>
<protein>
    <recommendedName>
        <fullName evidence="4">DUF3311 domain-containing protein</fullName>
    </recommendedName>
</protein>
<evidence type="ECO:0000313" key="3">
    <source>
        <dbReference type="Proteomes" id="UP000264120"/>
    </source>
</evidence>
<accession>A0A347WBM3</accession>
<dbReference type="Proteomes" id="UP000264120">
    <property type="component" value="Chromosome"/>
</dbReference>
<evidence type="ECO:0008006" key="4">
    <source>
        <dbReference type="Google" id="ProtNLM"/>
    </source>
</evidence>
<keyword evidence="3" id="KW-1185">Reference proteome</keyword>
<name>A0A347WBM3_9PROT</name>
<dbReference type="KEGG" id="ksc:CD178_01489"/>
<keyword evidence="1" id="KW-0472">Membrane</keyword>
<gene>
    <name evidence="2" type="ORF">CD178_01489</name>
</gene>
<keyword evidence="1" id="KW-0812">Transmembrane</keyword>
<dbReference type="RefSeq" id="WP_216825296.1">
    <property type="nucleotide sequence ID" value="NZ_CP023036.1"/>
</dbReference>
<dbReference type="AlphaFoldDB" id="A0A347WBM3"/>
<feature type="transmembrane region" description="Helical" evidence="1">
    <location>
        <begin position="19"/>
        <end position="39"/>
    </location>
</feature>
<dbReference type="Pfam" id="PF11755">
    <property type="entry name" value="DUF3311"/>
    <property type="match status" value="1"/>
</dbReference>
<organism evidence="2 3">
    <name type="scientific">Komagataeibacter saccharivorans</name>
    <dbReference type="NCBI Taxonomy" id="265959"/>
    <lineage>
        <taxon>Bacteria</taxon>
        <taxon>Pseudomonadati</taxon>
        <taxon>Pseudomonadota</taxon>
        <taxon>Alphaproteobacteria</taxon>
        <taxon>Acetobacterales</taxon>
        <taxon>Acetobacteraceae</taxon>
        <taxon>Komagataeibacter</taxon>
    </lineage>
</organism>